<organism evidence="14 15">
    <name type="scientific">Orycteropus afer afer</name>
    <dbReference type="NCBI Taxonomy" id="1230840"/>
    <lineage>
        <taxon>Eukaryota</taxon>
        <taxon>Metazoa</taxon>
        <taxon>Chordata</taxon>
        <taxon>Craniata</taxon>
        <taxon>Vertebrata</taxon>
        <taxon>Euteleostomi</taxon>
        <taxon>Mammalia</taxon>
        <taxon>Eutheria</taxon>
        <taxon>Afrotheria</taxon>
        <taxon>Tubulidentata</taxon>
        <taxon>Orycteropodidae</taxon>
        <taxon>Orycteropus</taxon>
    </lineage>
</organism>
<evidence type="ECO:0000256" key="9">
    <source>
        <dbReference type="ARBA" id="ARBA00022989"/>
    </source>
</evidence>
<comment type="similarity">
    <text evidence="3 13">Belongs to the PIGM family.</text>
</comment>
<evidence type="ECO:0000256" key="7">
    <source>
        <dbReference type="ARBA" id="ARBA00022692"/>
    </source>
</evidence>
<dbReference type="GeneID" id="103202766"/>
<keyword evidence="6 13" id="KW-0808">Transferase</keyword>
<sequence>MGTSEYWEKWFLNLRVPPTGVFGVAFLARVALVFYGVFQDRTMLVRYTDIDYHVFTDAARFITEGRSPYLRATYRYTPLLGWLLTPNIYLSELFGKFIFISCDLLTAFLLYRLLLLKGLGRRQACGYCVFWLLNPLPMAVSSRGNADSVVASLVLMTLYFIETRLIACAAVFYGFAVHMKMYPVTYILPIALHLLPERDDEAFRQSGYSFKARLYEFLKRLCSRAVLLFVAVAGLTFFALTIAFYCKYGWEFLENAYLYHLTRRDSRHNFSPYFYMLYLTAESKWSFSLGLAAFLPQFILLSAVSFAYYRDLIFCCFLHTAIFVTFNKVCTSQYFLWYLCLLPPVMPLVRIPWKRAVVLLMLWFIGQALWLAPAYVLEFQGKNTFLFIWLAGLFFLLINCYILIQIISHYKEEPLREKIKYD</sequence>
<keyword evidence="14" id="KW-1185">Reference proteome</keyword>
<evidence type="ECO:0000313" key="14">
    <source>
        <dbReference type="Proteomes" id="UP000694850"/>
    </source>
</evidence>
<evidence type="ECO:0000256" key="13">
    <source>
        <dbReference type="RuleBase" id="RU365064"/>
    </source>
</evidence>
<keyword evidence="9 13" id="KW-1133">Transmembrane helix</keyword>
<proteinExistence type="inferred from homology"/>
<dbReference type="RefSeq" id="XP_007945888.1">
    <property type="nucleotide sequence ID" value="XM_007947697.1"/>
</dbReference>
<evidence type="ECO:0000256" key="12">
    <source>
        <dbReference type="ARBA" id="ARBA00093608"/>
    </source>
</evidence>
<dbReference type="GO" id="GO:0004376">
    <property type="term" value="F:GPI mannosyltransferase activity"/>
    <property type="evidence" value="ECO:0007669"/>
    <property type="project" value="InterPro"/>
</dbReference>
<evidence type="ECO:0000256" key="10">
    <source>
        <dbReference type="ARBA" id="ARBA00023136"/>
    </source>
</evidence>
<dbReference type="AlphaFoldDB" id="A0A8B7AD27"/>
<feature type="transmembrane region" description="Helical" evidence="13">
    <location>
        <begin position="384"/>
        <end position="407"/>
    </location>
</feature>
<feature type="transmembrane region" description="Helical" evidence="13">
    <location>
        <begin position="221"/>
        <end position="245"/>
    </location>
</feature>
<evidence type="ECO:0000313" key="15">
    <source>
        <dbReference type="RefSeq" id="XP_007945888.1"/>
    </source>
</evidence>
<feature type="transmembrane region" description="Helical" evidence="13">
    <location>
        <begin position="316"/>
        <end position="336"/>
    </location>
</feature>
<dbReference type="Pfam" id="PF05007">
    <property type="entry name" value="Mannosyl_trans"/>
    <property type="match status" value="1"/>
</dbReference>
<reference evidence="15" key="1">
    <citation type="submission" date="2025-08" db="UniProtKB">
        <authorList>
            <consortium name="RefSeq"/>
        </authorList>
    </citation>
    <scope>IDENTIFICATION</scope>
</reference>
<evidence type="ECO:0000256" key="1">
    <source>
        <dbReference type="ARBA" id="ARBA00004477"/>
    </source>
</evidence>
<evidence type="ECO:0000256" key="5">
    <source>
        <dbReference type="ARBA" id="ARBA00022676"/>
    </source>
</evidence>
<protein>
    <recommendedName>
        <fullName evidence="12 13">GPI alpha-1,4-mannosyltransferase I, catalytic subunit</fullName>
        <ecNumber evidence="13">2.4.1.-</ecNumber>
    </recommendedName>
    <alternativeName>
        <fullName evidence="13">GPI mannosyltransferase I</fullName>
    </alternativeName>
</protein>
<name>A0A8B7AD27_ORYAF</name>
<dbReference type="UniPathway" id="UPA00196"/>
<comment type="subcellular location">
    <subcellularLocation>
        <location evidence="1 13">Endoplasmic reticulum membrane</location>
        <topology evidence="1 13">Multi-pass membrane protein</topology>
    </subcellularLocation>
</comment>
<dbReference type="PANTHER" id="PTHR12886:SF0">
    <property type="entry name" value="GPI MANNOSYLTRANSFERASE 1"/>
    <property type="match status" value="1"/>
</dbReference>
<dbReference type="OrthoDB" id="1741594at2759"/>
<dbReference type="EC" id="2.4.1.-" evidence="13"/>
<feature type="transmembrane region" description="Helical" evidence="13">
    <location>
        <begin position="153"/>
        <end position="176"/>
    </location>
</feature>
<keyword evidence="4 13" id="KW-0337">GPI-anchor biosynthesis</keyword>
<evidence type="ECO:0000256" key="8">
    <source>
        <dbReference type="ARBA" id="ARBA00022824"/>
    </source>
</evidence>
<dbReference type="GO" id="GO:1990529">
    <property type="term" value="C:glycosylphosphatidylinositol-mannosyltransferase I complex"/>
    <property type="evidence" value="ECO:0007669"/>
    <property type="project" value="TreeGrafter"/>
</dbReference>
<dbReference type="InterPro" id="IPR007704">
    <property type="entry name" value="PIG-M"/>
</dbReference>
<comment type="pathway">
    <text evidence="2 13">Glycolipid biosynthesis; glycosylphosphatidylinositol-anchor biosynthesis.</text>
</comment>
<dbReference type="GO" id="GO:0051751">
    <property type="term" value="F:alpha-1,4-mannosyltransferase activity"/>
    <property type="evidence" value="ECO:0007669"/>
    <property type="project" value="InterPro"/>
</dbReference>
<evidence type="ECO:0000256" key="11">
    <source>
        <dbReference type="ARBA" id="ARBA00093408"/>
    </source>
</evidence>
<evidence type="ECO:0000256" key="3">
    <source>
        <dbReference type="ARBA" id="ARBA00011071"/>
    </source>
</evidence>
<feature type="transmembrane region" description="Helical" evidence="13">
    <location>
        <begin position="73"/>
        <end position="91"/>
    </location>
</feature>
<dbReference type="CTD" id="93183"/>
<accession>A0A8B7AD27</accession>
<dbReference type="GO" id="GO:0005789">
    <property type="term" value="C:endoplasmic reticulum membrane"/>
    <property type="evidence" value="ECO:0007669"/>
    <property type="project" value="UniProtKB-SubCell"/>
</dbReference>
<comment type="function">
    <text evidence="11 13">Catalytic subunit of the glycosylphosphatidylinositol-mannosyltransferase I complex which catalyzes the transfer of the first mannose, via an alpha-1,4 bond from a dolichol-phosphate-mannose (Dol-P-Man) to the glucosaminyl acyl phosphatidylinositol (GlcN-(acyl)PI) intermediate to generate alpha-D-Man-(1-&gt;4)-alpha-D-GlcN-(1-&gt;6)-(1-radyl,2-acyl-sn-glycero-3-phospho)-2-acyl-inositol and participates in the sixth step of the glycosylphosphatidylinositol-anchor biosynthesis.</text>
</comment>
<dbReference type="Proteomes" id="UP000694850">
    <property type="component" value="Unplaced"/>
</dbReference>
<dbReference type="PANTHER" id="PTHR12886">
    <property type="entry name" value="PIG-M MANNOSYLTRANSFERASE"/>
    <property type="match status" value="1"/>
</dbReference>
<gene>
    <name evidence="15" type="primary">PIGM</name>
</gene>
<keyword evidence="7 13" id="KW-0812">Transmembrane</keyword>
<feature type="transmembrane region" description="Helical" evidence="13">
    <location>
        <begin position="356"/>
        <end position="377"/>
    </location>
</feature>
<evidence type="ECO:0000256" key="2">
    <source>
        <dbReference type="ARBA" id="ARBA00004687"/>
    </source>
</evidence>
<evidence type="ECO:0000256" key="6">
    <source>
        <dbReference type="ARBA" id="ARBA00022679"/>
    </source>
</evidence>
<keyword evidence="10 13" id="KW-0472">Membrane</keyword>
<feature type="transmembrane region" description="Helical" evidence="13">
    <location>
        <begin position="285"/>
        <end position="309"/>
    </location>
</feature>
<feature type="transmembrane region" description="Helical" evidence="13">
    <location>
        <begin position="20"/>
        <end position="38"/>
    </location>
</feature>
<keyword evidence="5 13" id="KW-0328">Glycosyltransferase</keyword>
<dbReference type="GO" id="GO:0006506">
    <property type="term" value="P:GPI anchor biosynthetic process"/>
    <property type="evidence" value="ECO:0007669"/>
    <property type="project" value="UniProtKB-UniPathway"/>
</dbReference>
<keyword evidence="8 13" id="KW-0256">Endoplasmic reticulum</keyword>
<evidence type="ECO:0000256" key="4">
    <source>
        <dbReference type="ARBA" id="ARBA00022502"/>
    </source>
</evidence>